<dbReference type="AlphaFoldDB" id="A0A822Y5A4"/>
<organism evidence="1 2">
    <name type="scientific">Nelumbo nucifera</name>
    <name type="common">Sacred lotus</name>
    <dbReference type="NCBI Taxonomy" id="4432"/>
    <lineage>
        <taxon>Eukaryota</taxon>
        <taxon>Viridiplantae</taxon>
        <taxon>Streptophyta</taxon>
        <taxon>Embryophyta</taxon>
        <taxon>Tracheophyta</taxon>
        <taxon>Spermatophyta</taxon>
        <taxon>Magnoliopsida</taxon>
        <taxon>Proteales</taxon>
        <taxon>Nelumbonaceae</taxon>
        <taxon>Nelumbo</taxon>
    </lineage>
</organism>
<keyword evidence="2" id="KW-1185">Reference proteome</keyword>
<gene>
    <name evidence="1" type="ORF">HUJ06_029105</name>
</gene>
<comment type="caution">
    <text evidence="1">The sequence shown here is derived from an EMBL/GenBank/DDBJ whole genome shotgun (WGS) entry which is preliminary data.</text>
</comment>
<reference evidence="1 2" key="1">
    <citation type="journal article" date="2020" name="Mol. Biol. Evol.">
        <title>Distinct Expression and Methylation Patterns for Genes with Different Fates following a Single Whole-Genome Duplication in Flowering Plants.</title>
        <authorList>
            <person name="Shi T."/>
            <person name="Rahmani R.S."/>
            <person name="Gugger P.F."/>
            <person name="Wang M."/>
            <person name="Li H."/>
            <person name="Zhang Y."/>
            <person name="Li Z."/>
            <person name="Wang Q."/>
            <person name="Van de Peer Y."/>
            <person name="Marchal K."/>
            <person name="Chen J."/>
        </authorList>
    </citation>
    <scope>NUCLEOTIDE SEQUENCE [LARGE SCALE GENOMIC DNA]</scope>
    <source>
        <tissue evidence="1">Leaf</tissue>
    </source>
</reference>
<evidence type="ECO:0000313" key="2">
    <source>
        <dbReference type="Proteomes" id="UP000607653"/>
    </source>
</evidence>
<accession>A0A822Y5A4</accession>
<dbReference type="Proteomes" id="UP000607653">
    <property type="component" value="Unassembled WGS sequence"/>
</dbReference>
<evidence type="ECO:0000313" key="1">
    <source>
        <dbReference type="EMBL" id="DAD27637.1"/>
    </source>
</evidence>
<dbReference type="EMBL" id="DUZY01000002">
    <property type="protein sequence ID" value="DAD27637.1"/>
    <property type="molecule type" value="Genomic_DNA"/>
</dbReference>
<protein>
    <submittedName>
        <fullName evidence="1">Uncharacterized protein</fullName>
    </submittedName>
</protein>
<proteinExistence type="predicted"/>
<name>A0A822Y5A4_NELNU</name>
<sequence>MNSGWNNMLSQLLIHYPRPIANLGNSNNTNHNPSNVVYHLNPAIRLWVVAGGLN</sequence>